<dbReference type="Gene3D" id="2.40.30.170">
    <property type="match status" value="1"/>
</dbReference>
<dbReference type="PROSITE" id="PS51257">
    <property type="entry name" value="PROKAR_LIPOPROTEIN"/>
    <property type="match status" value="1"/>
</dbReference>
<dbReference type="InterPro" id="IPR050465">
    <property type="entry name" value="UPF0194_transport"/>
</dbReference>
<dbReference type="eggNOG" id="COG1566">
    <property type="taxonomic scope" value="Bacteria"/>
</dbReference>
<evidence type="ECO:0000313" key="5">
    <source>
        <dbReference type="EMBL" id="KNY29427.1"/>
    </source>
</evidence>
<evidence type="ECO:0008006" key="7">
    <source>
        <dbReference type="Google" id="ProtNLM"/>
    </source>
</evidence>
<comment type="caution">
    <text evidence="5">The sequence shown here is derived from an EMBL/GenBank/DDBJ whole genome shotgun (WGS) entry which is preliminary data.</text>
</comment>
<dbReference type="EMBL" id="LGTC01000001">
    <property type="protein sequence ID" value="KNY29427.1"/>
    <property type="molecule type" value="Genomic_DNA"/>
</dbReference>
<keyword evidence="4" id="KW-0732">Signal</keyword>
<proteinExistence type="predicted"/>
<evidence type="ECO:0000256" key="1">
    <source>
        <dbReference type="ARBA" id="ARBA00004196"/>
    </source>
</evidence>
<evidence type="ECO:0000256" key="3">
    <source>
        <dbReference type="SAM" id="Coils"/>
    </source>
</evidence>
<dbReference type="OrthoDB" id="1792698at2"/>
<dbReference type="PANTHER" id="PTHR32347:SF14">
    <property type="entry name" value="EFFLUX SYSTEM COMPONENT YKNX-RELATED"/>
    <property type="match status" value="1"/>
</dbReference>
<dbReference type="AlphaFoldDB" id="A0A0L6JVG5"/>
<keyword evidence="6" id="KW-1185">Reference proteome</keyword>
<dbReference type="RefSeq" id="WP_050753751.1">
    <property type="nucleotide sequence ID" value="NZ_JQKC01000001.1"/>
</dbReference>
<evidence type="ECO:0000256" key="4">
    <source>
        <dbReference type="SAM" id="SignalP"/>
    </source>
</evidence>
<dbReference type="GO" id="GO:0030313">
    <property type="term" value="C:cell envelope"/>
    <property type="evidence" value="ECO:0007669"/>
    <property type="project" value="UniProtKB-SubCell"/>
</dbReference>
<comment type="subcellular location">
    <subcellularLocation>
        <location evidence="1">Cell envelope</location>
    </subcellularLocation>
</comment>
<dbReference type="eggNOG" id="COG0845">
    <property type="taxonomic scope" value="Bacteria"/>
</dbReference>
<name>A0A0L6JVG5_9FIRM</name>
<keyword evidence="2 3" id="KW-0175">Coiled coil</keyword>
<evidence type="ECO:0000256" key="2">
    <source>
        <dbReference type="ARBA" id="ARBA00023054"/>
    </source>
</evidence>
<feature type="coiled-coil region" evidence="3">
    <location>
        <begin position="476"/>
        <end position="526"/>
    </location>
</feature>
<feature type="coiled-coil region" evidence="3">
    <location>
        <begin position="353"/>
        <end position="439"/>
    </location>
</feature>
<feature type="signal peptide" evidence="4">
    <location>
        <begin position="1"/>
        <end position="21"/>
    </location>
</feature>
<sequence length="649" mass="72683" precursor="true">MKKVIGAILVGTFLFTAAACASDNSQSASQNQMPTAKPVKDTIDVFGQVKYKTSKSIYIDFPAVVASIDVFSGQVLKKGDSIITLDLKNAKSQIKAKENEIDLAVLELKNMKITSGLESSKARNNKAVLQKEIDRLYDEMGIKKTEIGEVNDEQLKKLQNELQSLNTQVEDNKNLIGIHSKRKENEIKKLEDELDEKKNEYDNALSLIAGKAMEPGTPVDEELVNKNRKIAELQGDYDTKKAALDNNSDSDIIISNNQIQAGTERSTSEIERKSSEISRLQGEYLAKKAELDNGTDPDIKLYQMQITKANDYMSYLIKEGYADDSPEYLEQKRIKEEAVIAIEKVKSVKSYEINKLLGAVADANKELDYLKKNLSSKDASLQLDKVKKAKQEELKLIKKSIDDAKYELEAIKKNRQKEIKQLEDQLETLKQSFSDYKVDKEKELKQISLSITNNELSIKSTMKDMDNAAANRKKELEQIVLNIAQKKVQLDNLELDLKSEIDRLKIETQEKKIELLIEDLGILKDKLKKNYINGDKVISEFDSGLVYSIECQTGDVLSSANRVATIIDSKNLHVEASVPEEFIKDVKIGAKVDIIPIANKAKTYSGKVEKIAGLAKQNNGDTSITVIIGIDNADGFIVPDYNVDVKIKK</sequence>
<protein>
    <recommendedName>
        <fullName evidence="7">Secretion protein HlyD family protein</fullName>
    </recommendedName>
</protein>
<dbReference type="PANTHER" id="PTHR32347">
    <property type="entry name" value="EFFLUX SYSTEM COMPONENT YKNX-RELATED"/>
    <property type="match status" value="1"/>
</dbReference>
<evidence type="ECO:0000313" key="6">
    <source>
        <dbReference type="Proteomes" id="UP000036923"/>
    </source>
</evidence>
<gene>
    <name evidence="5" type="ORF">Bccel_4701</name>
</gene>
<dbReference type="Proteomes" id="UP000036923">
    <property type="component" value="Unassembled WGS sequence"/>
</dbReference>
<organism evidence="5 6">
    <name type="scientific">Pseudobacteroides cellulosolvens ATCC 35603 = DSM 2933</name>
    <dbReference type="NCBI Taxonomy" id="398512"/>
    <lineage>
        <taxon>Bacteria</taxon>
        <taxon>Bacillati</taxon>
        <taxon>Bacillota</taxon>
        <taxon>Clostridia</taxon>
        <taxon>Eubacteriales</taxon>
        <taxon>Oscillospiraceae</taxon>
        <taxon>Pseudobacteroides</taxon>
    </lineage>
</organism>
<feature type="chain" id="PRO_5005566502" description="Secretion protein HlyD family protein" evidence="4">
    <location>
        <begin position="22"/>
        <end position="649"/>
    </location>
</feature>
<reference evidence="6" key="1">
    <citation type="submission" date="2015-07" db="EMBL/GenBank/DDBJ databases">
        <title>Near-Complete Genome Sequence of the Cellulolytic Bacterium Bacteroides (Pseudobacteroides) cellulosolvens ATCC 35603.</title>
        <authorList>
            <person name="Dassa B."/>
            <person name="Utturkar S.M."/>
            <person name="Klingeman D.M."/>
            <person name="Hurt R.A."/>
            <person name="Keller M."/>
            <person name="Xu J."/>
            <person name="Reddy Y.H.K."/>
            <person name="Borovok I."/>
            <person name="Grinberg I.R."/>
            <person name="Lamed R."/>
            <person name="Zhivin O."/>
            <person name="Bayer E.A."/>
            <person name="Brown S.D."/>
        </authorList>
    </citation>
    <scope>NUCLEOTIDE SEQUENCE [LARGE SCALE GENOMIC DNA]</scope>
    <source>
        <strain evidence="6">DSM 2933</strain>
    </source>
</reference>
<dbReference type="STRING" id="398512.Bccel_4701"/>
<accession>A0A0L6JVG5</accession>
<feature type="coiled-coil region" evidence="3">
    <location>
        <begin position="87"/>
        <end position="207"/>
    </location>
</feature>